<keyword evidence="2" id="KW-1185">Reference proteome</keyword>
<dbReference type="EMBL" id="AP018694">
    <property type="protein sequence ID" value="BBE19239.1"/>
    <property type="molecule type" value="Genomic_DNA"/>
</dbReference>
<dbReference type="AlphaFoldDB" id="A0A5K7SCP3"/>
<dbReference type="Proteomes" id="UP001193389">
    <property type="component" value="Chromosome"/>
</dbReference>
<proteinExistence type="predicted"/>
<reference evidence="1" key="1">
    <citation type="journal article" date="2020" name="Int. J. Syst. Evol. Microbiol.">
        <title>Aquipluma nitroreducens gen. nov. sp. nov., a novel facultatively anaerobic bacterium isolated from a freshwater lake.</title>
        <authorList>
            <person name="Watanabe M."/>
            <person name="Kojima H."/>
            <person name="Fukui M."/>
        </authorList>
    </citation>
    <scope>NUCLEOTIDE SEQUENCE</scope>
    <source>
        <strain evidence="1">MeG22</strain>
    </source>
</reference>
<gene>
    <name evidence="1" type="ORF">AQPE_3415</name>
</gene>
<name>A0A5K7SCP3_9BACT</name>
<sequence>MTARELKKRLIHKIGQSENDDLLEEMYRLIANEEADISVYELSEEQIKAVEEGQLQYKNGEFLTEEQADKNIDEWLGK</sequence>
<evidence type="ECO:0000313" key="2">
    <source>
        <dbReference type="Proteomes" id="UP001193389"/>
    </source>
</evidence>
<dbReference type="KEGG" id="anf:AQPE_3415"/>
<organism evidence="1 2">
    <name type="scientific">Aquipluma nitroreducens</name>
    <dbReference type="NCBI Taxonomy" id="2010828"/>
    <lineage>
        <taxon>Bacteria</taxon>
        <taxon>Pseudomonadati</taxon>
        <taxon>Bacteroidota</taxon>
        <taxon>Bacteroidia</taxon>
        <taxon>Marinilabiliales</taxon>
        <taxon>Prolixibacteraceae</taxon>
        <taxon>Aquipluma</taxon>
    </lineage>
</organism>
<dbReference type="RefSeq" id="WP_318347504.1">
    <property type="nucleotide sequence ID" value="NZ_AP018694.1"/>
</dbReference>
<protein>
    <submittedName>
        <fullName evidence="1">Uncharacterized protein</fullName>
    </submittedName>
</protein>
<accession>A0A5K7SCP3</accession>
<evidence type="ECO:0000313" key="1">
    <source>
        <dbReference type="EMBL" id="BBE19239.1"/>
    </source>
</evidence>